<reference evidence="1" key="1">
    <citation type="submission" date="2018-02" db="EMBL/GenBank/DDBJ databases">
        <title>Rhizophora mucronata_Transcriptome.</title>
        <authorList>
            <person name="Meera S.P."/>
            <person name="Sreeshan A."/>
            <person name="Augustine A."/>
        </authorList>
    </citation>
    <scope>NUCLEOTIDE SEQUENCE</scope>
    <source>
        <tissue evidence="1">Leaf</tissue>
    </source>
</reference>
<protein>
    <submittedName>
        <fullName evidence="1">Uncharacterized protein</fullName>
    </submittedName>
</protein>
<name>A0A2P2R588_RHIMU</name>
<sequence>MVKDNDVGLWDVTCLFGGISFLFKSLIYKSQANCDFLLIALTQK</sequence>
<accession>A0A2P2R588</accession>
<evidence type="ECO:0000313" key="1">
    <source>
        <dbReference type="EMBL" id="MBX74406.1"/>
    </source>
</evidence>
<proteinExistence type="predicted"/>
<dbReference type="EMBL" id="GGEC01093922">
    <property type="protein sequence ID" value="MBX74406.1"/>
    <property type="molecule type" value="Transcribed_RNA"/>
</dbReference>
<organism evidence="1">
    <name type="scientific">Rhizophora mucronata</name>
    <name type="common">Asiatic mangrove</name>
    <dbReference type="NCBI Taxonomy" id="61149"/>
    <lineage>
        <taxon>Eukaryota</taxon>
        <taxon>Viridiplantae</taxon>
        <taxon>Streptophyta</taxon>
        <taxon>Embryophyta</taxon>
        <taxon>Tracheophyta</taxon>
        <taxon>Spermatophyta</taxon>
        <taxon>Magnoliopsida</taxon>
        <taxon>eudicotyledons</taxon>
        <taxon>Gunneridae</taxon>
        <taxon>Pentapetalae</taxon>
        <taxon>rosids</taxon>
        <taxon>fabids</taxon>
        <taxon>Malpighiales</taxon>
        <taxon>Rhizophoraceae</taxon>
        <taxon>Rhizophora</taxon>
    </lineage>
</organism>
<dbReference type="AlphaFoldDB" id="A0A2P2R588"/>